<organism evidence="4 5">
    <name type="scientific">Tetrabaena socialis</name>
    <dbReference type="NCBI Taxonomy" id="47790"/>
    <lineage>
        <taxon>Eukaryota</taxon>
        <taxon>Viridiplantae</taxon>
        <taxon>Chlorophyta</taxon>
        <taxon>core chlorophytes</taxon>
        <taxon>Chlorophyceae</taxon>
        <taxon>CS clade</taxon>
        <taxon>Chlamydomonadales</taxon>
        <taxon>Tetrabaenaceae</taxon>
        <taxon>Tetrabaena</taxon>
    </lineage>
</organism>
<proteinExistence type="predicted"/>
<feature type="domain" description="Nephrocystin 3-like N-terminal" evidence="3">
    <location>
        <begin position="255"/>
        <end position="430"/>
    </location>
</feature>
<feature type="non-terminal residue" evidence="4">
    <location>
        <position position="1"/>
    </location>
</feature>
<keyword evidence="5" id="KW-1185">Reference proteome</keyword>
<dbReference type="OrthoDB" id="546070at2759"/>
<accession>A0A2J7ZZ21</accession>
<evidence type="ECO:0000313" key="5">
    <source>
        <dbReference type="Proteomes" id="UP000236333"/>
    </source>
</evidence>
<evidence type="ECO:0000313" key="4">
    <source>
        <dbReference type="EMBL" id="PNH05496.1"/>
    </source>
</evidence>
<gene>
    <name evidence="4" type="ORF">TSOC_008245</name>
</gene>
<keyword evidence="1" id="KW-0677">Repeat</keyword>
<dbReference type="EMBL" id="PGGS01000301">
    <property type="protein sequence ID" value="PNH05496.1"/>
    <property type="molecule type" value="Genomic_DNA"/>
</dbReference>
<dbReference type="SUPFAM" id="SSF52540">
    <property type="entry name" value="P-loop containing nucleoside triphosphate hydrolases"/>
    <property type="match status" value="1"/>
</dbReference>
<dbReference type="PANTHER" id="PTHR10039:SF14">
    <property type="entry name" value="NACHT DOMAIN-CONTAINING PROTEIN"/>
    <property type="match status" value="1"/>
</dbReference>
<comment type="caution">
    <text evidence="4">The sequence shown here is derived from an EMBL/GenBank/DDBJ whole genome shotgun (WGS) entry which is preliminary data.</text>
</comment>
<dbReference type="InterPro" id="IPR056884">
    <property type="entry name" value="NPHP3-like_N"/>
</dbReference>
<name>A0A2J7ZZ21_9CHLO</name>
<feature type="region of interest" description="Disordered" evidence="2">
    <location>
        <begin position="453"/>
        <end position="475"/>
    </location>
</feature>
<reference evidence="4 5" key="1">
    <citation type="journal article" date="2017" name="Mol. Biol. Evol.">
        <title>The 4-celled Tetrabaena socialis nuclear genome reveals the essential components for genetic control of cell number at the origin of multicellularity in the volvocine lineage.</title>
        <authorList>
            <person name="Featherston J."/>
            <person name="Arakaki Y."/>
            <person name="Hanschen E.R."/>
            <person name="Ferris P.J."/>
            <person name="Michod R.E."/>
            <person name="Olson B.J.S.C."/>
            <person name="Nozaki H."/>
            <person name="Durand P.M."/>
        </authorList>
    </citation>
    <scope>NUCLEOTIDE SEQUENCE [LARGE SCALE GENOMIC DNA]</scope>
    <source>
        <strain evidence="4 5">NIES-571</strain>
    </source>
</reference>
<dbReference type="AlphaFoldDB" id="A0A2J7ZZ21"/>
<evidence type="ECO:0000259" key="3">
    <source>
        <dbReference type="Pfam" id="PF24883"/>
    </source>
</evidence>
<protein>
    <recommendedName>
        <fullName evidence="3">Nephrocystin 3-like N-terminal domain-containing protein</fullName>
    </recommendedName>
</protein>
<evidence type="ECO:0000256" key="1">
    <source>
        <dbReference type="ARBA" id="ARBA00022737"/>
    </source>
</evidence>
<sequence>PLATAQLGITLRGLRKVEQLLRERFGPKFEAMSTAEVNSCWVEVVTAPKLCRLLEMVELVDPKDVAPPAYFLSHAWSNKAAGLFDFVFEYLANASDNTTVWLDILCINQHEEALAHSQGVHRNAFSYFSSVVQACSAGTIVVLDSKTCSPATRCWCLFEWAHTLATHGPDGLHMQLGPADRAKVFGSINVEQAECFKPEDKVMILSEIKQHHTSSERFDASLKLQLLLEPLSYRVDMRRLLQRADEMGTQWRFEAVSEWLVSEHRLLCISAGAGEGKSTISAALCSSKELSGCITAHHFIKYNDARRLEVVRVVKSLAFQLALRLPVVRGHLLQLDVARVSQLSDMEETFKLLLLQPLQLLWEQQQQQLAAAPDLPMEQVVLLLDALDEADPVTTKANNSPKVCGNQTLQLLTAHLRLLPSNVRLIVTTRPDAAAGQVLPCLDRTFPASVTHLQPSSLRGTAGDVGSSSSNSSSPVEGGIMVWYTAAAAATEPDKPLPYTQFKQAPQLQDVYDLYSAVFRSAAHKWSGSSTEQADRVVDLLAVIMADKEPLSYSFLQQLGLAYVVPLLPGHAHQLFFMDEHRLFMFHKSLGTYRVGGGGRVISTC</sequence>
<dbReference type="Proteomes" id="UP000236333">
    <property type="component" value="Unassembled WGS sequence"/>
</dbReference>
<dbReference type="PANTHER" id="PTHR10039">
    <property type="entry name" value="AMELOGENIN"/>
    <property type="match status" value="1"/>
</dbReference>
<feature type="non-terminal residue" evidence="4">
    <location>
        <position position="605"/>
    </location>
</feature>
<dbReference type="InterPro" id="IPR027417">
    <property type="entry name" value="P-loop_NTPase"/>
</dbReference>
<dbReference type="Pfam" id="PF24883">
    <property type="entry name" value="NPHP3_N"/>
    <property type="match status" value="1"/>
</dbReference>
<evidence type="ECO:0000256" key="2">
    <source>
        <dbReference type="SAM" id="MobiDB-lite"/>
    </source>
</evidence>